<organism evidence="1">
    <name type="scientific">bioreactor metagenome</name>
    <dbReference type="NCBI Taxonomy" id="1076179"/>
    <lineage>
        <taxon>unclassified sequences</taxon>
        <taxon>metagenomes</taxon>
        <taxon>ecological metagenomes</taxon>
    </lineage>
</organism>
<comment type="caution">
    <text evidence="1">The sequence shown here is derived from an EMBL/GenBank/DDBJ whole genome shotgun (WGS) entry which is preliminary data.</text>
</comment>
<gene>
    <name evidence="1" type="ORF">SDC9_04121</name>
</gene>
<dbReference type="EMBL" id="VSSQ01000007">
    <property type="protein sequence ID" value="MPL58587.1"/>
    <property type="molecule type" value="Genomic_DNA"/>
</dbReference>
<name>A0A644SWE8_9ZZZZ</name>
<accession>A0A644SWE8</accession>
<proteinExistence type="predicted"/>
<evidence type="ECO:0008006" key="2">
    <source>
        <dbReference type="Google" id="ProtNLM"/>
    </source>
</evidence>
<dbReference type="AlphaFoldDB" id="A0A644SWE8"/>
<reference evidence="1" key="1">
    <citation type="submission" date="2019-08" db="EMBL/GenBank/DDBJ databases">
        <authorList>
            <person name="Kucharzyk K."/>
            <person name="Murdoch R.W."/>
            <person name="Higgins S."/>
            <person name="Loffler F."/>
        </authorList>
    </citation>
    <scope>NUCLEOTIDE SEQUENCE</scope>
</reference>
<sequence>MNIKAKIIESGKTMTEVAELLTVKYGKPVSVQSLSNKFRRDSLRLSEAEDIADVLGCEIVWKKKDPQQ</sequence>
<evidence type="ECO:0000313" key="1">
    <source>
        <dbReference type="EMBL" id="MPL58587.1"/>
    </source>
</evidence>
<protein>
    <recommendedName>
        <fullName evidence="2">Phosphoribosylglycinamide formyltransferase</fullName>
    </recommendedName>
</protein>